<gene>
    <name evidence="3" type="ORF">BZG36_05560</name>
</gene>
<comment type="caution">
    <text evidence="3">The sequence shown here is derived from an EMBL/GenBank/DDBJ whole genome shotgun (WGS) entry which is preliminary data.</text>
</comment>
<keyword evidence="2" id="KW-0812">Transmembrane</keyword>
<evidence type="ECO:0000313" key="4">
    <source>
        <dbReference type="Proteomes" id="UP000242875"/>
    </source>
</evidence>
<name>A0A261XT79_9FUNG</name>
<organism evidence="3 4">
    <name type="scientific">Bifiguratus adelaidae</name>
    <dbReference type="NCBI Taxonomy" id="1938954"/>
    <lineage>
        <taxon>Eukaryota</taxon>
        <taxon>Fungi</taxon>
        <taxon>Fungi incertae sedis</taxon>
        <taxon>Mucoromycota</taxon>
        <taxon>Mucoromycotina</taxon>
        <taxon>Endogonomycetes</taxon>
        <taxon>Endogonales</taxon>
        <taxon>Endogonales incertae sedis</taxon>
        <taxon>Bifiguratus</taxon>
    </lineage>
</organism>
<accession>A0A261XT79</accession>
<dbReference type="Proteomes" id="UP000242875">
    <property type="component" value="Unassembled WGS sequence"/>
</dbReference>
<dbReference type="InterPro" id="IPR024862">
    <property type="entry name" value="TRPV"/>
</dbReference>
<evidence type="ECO:0000256" key="2">
    <source>
        <dbReference type="SAM" id="Phobius"/>
    </source>
</evidence>
<evidence type="ECO:0000256" key="1">
    <source>
        <dbReference type="ARBA" id="ARBA00022737"/>
    </source>
</evidence>
<keyword evidence="1" id="KW-0677">Repeat</keyword>
<dbReference type="EMBL" id="MVBO01000319">
    <property type="protein sequence ID" value="OZJ01523.1"/>
    <property type="molecule type" value="Genomic_DNA"/>
</dbReference>
<feature type="non-terminal residue" evidence="3">
    <location>
        <position position="1026"/>
    </location>
</feature>
<dbReference type="PANTHER" id="PTHR10582">
    <property type="entry name" value="TRANSIENT RECEPTOR POTENTIAL ION CHANNEL PROTEIN"/>
    <property type="match status" value="1"/>
</dbReference>
<dbReference type="AlphaFoldDB" id="A0A261XT79"/>
<feature type="transmembrane region" description="Helical" evidence="2">
    <location>
        <begin position="856"/>
        <end position="874"/>
    </location>
</feature>
<dbReference type="GO" id="GO:0098703">
    <property type="term" value="P:calcium ion import across plasma membrane"/>
    <property type="evidence" value="ECO:0007669"/>
    <property type="project" value="TreeGrafter"/>
</dbReference>
<feature type="transmembrane region" description="Helical" evidence="2">
    <location>
        <begin position="918"/>
        <end position="939"/>
    </location>
</feature>
<evidence type="ECO:0000313" key="3">
    <source>
        <dbReference type="EMBL" id="OZJ01523.1"/>
    </source>
</evidence>
<dbReference type="GO" id="GO:0005216">
    <property type="term" value="F:monoatomic ion channel activity"/>
    <property type="evidence" value="ECO:0007669"/>
    <property type="project" value="InterPro"/>
</dbReference>
<feature type="transmembrane region" description="Helical" evidence="2">
    <location>
        <begin position="829"/>
        <end position="850"/>
    </location>
</feature>
<sequence length="1026" mass="117217">MTGGADANERDESDNPQVAINMASEETAQPTETTTVGSNPADPYGNVLRVWWNREQTVCVFCFKWVSDERKSSLRLYRRWCSADSDKLELIGDVPYIREDDPCRIRIDCSDNLRNIVVVAVWEQRPNELSKWSRIRGPDSVEELYTGYVFRSTDFIHYTMSKLDIQGRYSRIYVTDVAILGGQILFSAVGQSFSLRLMVIPYDLSSRRDGGAVGFLKPRILHTPETTLYDKLVSGDGWDTHFLRSTDLFIVCRRQPLVGASPILKMYRVLDGDLVFSFTGAKGCIVAPEIVWSNDMFVLILERFNLLESECSGYLNFCSLQTGCVIYRHEFRFDQFLAEDYQKMHIVTDVKSLYFGMAVVLYDGAKPKATSVKLYDIASARYVGPGVRLANCDHRFVRCTKDYQFGSLQLAGKLNVTTNPPIELRHIDAEDYGVLNVEYNQDFDTPEKYLDEIMVDLDKEDSYSGGIVRCTLFTGQYTSGGRRKTFSILPRVVVRHNGCIFVVYHKSVTLFCHKAFLGSELKGREHLSWRYDADAEIEGFTFRFLSDRRLFAAEILAGRNTTKIPYGYYLSYESVSTSEASSGKIIRYEEPTLFRQALRLSQDAEGIEQMLFQSIEEGITQGNMNDRHFTLSAELGLLNLRRDPDILAGYIKQASKEFQVENLSALVPHIPYIIPMYPAIMRQLLSLTSQVALKGSYPYLLARRITALSSHASLESVANSRPGLIGPHQNLRKHSGEILYFPFRGISRYYPKSESIQSTSSAKAKKRSVFERLFISIRDHCVLPLERRSIYQQILELDDATLLRCGIFRNMHFEALNLYKWRAFAQWRFMMISAFRIMLYVSIWCISSSQVTSEPIAVRALLSLALVISLVFIAQEFRQLLNDRLVGYWSLYNVLDMATYIMAIALCMQWMVTNNINSSLYATTVLFVWVHLILQLRALHFGRLSMIFDSVTRIVTSLIGFWIALVILTFGFAHAFWSQSLNNNQALSNYDPEAASNPSNATNTVQLVQTWESVWFFVTGNYNNYV</sequence>
<keyword evidence="2" id="KW-0472">Membrane</keyword>
<evidence type="ECO:0008006" key="5">
    <source>
        <dbReference type="Google" id="ProtNLM"/>
    </source>
</evidence>
<proteinExistence type="predicted"/>
<keyword evidence="4" id="KW-1185">Reference proteome</keyword>
<dbReference type="GO" id="GO:0005886">
    <property type="term" value="C:plasma membrane"/>
    <property type="evidence" value="ECO:0007669"/>
    <property type="project" value="TreeGrafter"/>
</dbReference>
<keyword evidence="2" id="KW-1133">Transmembrane helix</keyword>
<feature type="transmembrane region" description="Helical" evidence="2">
    <location>
        <begin position="886"/>
        <end position="912"/>
    </location>
</feature>
<reference evidence="3 4" key="1">
    <citation type="journal article" date="2017" name="Mycologia">
        <title>Bifiguratus adelaidae, gen. et sp. nov., a new member of Mucoromycotina in endophytic and soil-dwelling habitats.</title>
        <authorList>
            <person name="Torres-Cruz T.J."/>
            <person name="Billingsley Tobias T.L."/>
            <person name="Almatruk M."/>
            <person name="Hesse C."/>
            <person name="Kuske C.R."/>
            <person name="Desiro A."/>
            <person name="Benucci G.M."/>
            <person name="Bonito G."/>
            <person name="Stajich J.E."/>
            <person name="Dunlap C."/>
            <person name="Arnold A.E."/>
            <person name="Porras-Alfaro A."/>
        </authorList>
    </citation>
    <scope>NUCLEOTIDE SEQUENCE [LARGE SCALE GENOMIC DNA]</scope>
    <source>
        <strain evidence="3 4">AZ0501</strain>
    </source>
</reference>
<protein>
    <recommendedName>
        <fullName evidence="5">Ion transport domain-containing protein</fullName>
    </recommendedName>
</protein>
<dbReference type="PANTHER" id="PTHR10582:SF2">
    <property type="entry name" value="INACTIVE"/>
    <property type="match status" value="1"/>
</dbReference>
<feature type="transmembrane region" description="Helical" evidence="2">
    <location>
        <begin position="951"/>
        <end position="977"/>
    </location>
</feature>